<proteinExistence type="predicted"/>
<dbReference type="Proteomes" id="UP000771749">
    <property type="component" value="Unassembled WGS sequence"/>
</dbReference>
<feature type="domain" description="BT-3987-like N-terminal" evidence="2">
    <location>
        <begin position="49"/>
        <end position="157"/>
    </location>
</feature>
<dbReference type="InterPro" id="IPR017853">
    <property type="entry name" value="GH"/>
</dbReference>
<dbReference type="GO" id="GO:0005975">
    <property type="term" value="P:carbohydrate metabolic process"/>
    <property type="evidence" value="ECO:0007669"/>
    <property type="project" value="InterPro"/>
</dbReference>
<dbReference type="EMBL" id="JADIMJ010000065">
    <property type="protein sequence ID" value="MBO8453920.1"/>
    <property type="molecule type" value="Genomic_DNA"/>
</dbReference>
<reference evidence="3" key="2">
    <citation type="journal article" date="2021" name="PeerJ">
        <title>Extensive microbial diversity within the chicken gut microbiome revealed by metagenomics and culture.</title>
        <authorList>
            <person name="Gilroy R."/>
            <person name="Ravi A."/>
            <person name="Getino M."/>
            <person name="Pursley I."/>
            <person name="Horton D.L."/>
            <person name="Alikhan N.F."/>
            <person name="Baker D."/>
            <person name="Gharbi K."/>
            <person name="Hall N."/>
            <person name="Watson M."/>
            <person name="Adriaenssens E.M."/>
            <person name="Foster-Nyarko E."/>
            <person name="Jarju S."/>
            <person name="Secka A."/>
            <person name="Antonio M."/>
            <person name="Oren A."/>
            <person name="Chaudhuri R.R."/>
            <person name="La Ragione R."/>
            <person name="Hildebrand F."/>
            <person name="Pallen M.J."/>
        </authorList>
    </citation>
    <scope>NUCLEOTIDE SEQUENCE</scope>
    <source>
        <strain evidence="3">F1-3629</strain>
    </source>
</reference>
<protein>
    <submittedName>
        <fullName evidence="3">DUF1735 domain-containing protein</fullName>
    </submittedName>
</protein>
<evidence type="ECO:0000259" key="1">
    <source>
        <dbReference type="Pfam" id="PF00704"/>
    </source>
</evidence>
<gene>
    <name evidence="3" type="ORF">IAC07_04245</name>
</gene>
<name>A0A940DPT4_9BACT</name>
<evidence type="ECO:0000259" key="2">
    <source>
        <dbReference type="Pfam" id="PF08522"/>
    </source>
</evidence>
<evidence type="ECO:0000313" key="4">
    <source>
        <dbReference type="Proteomes" id="UP000771749"/>
    </source>
</evidence>
<sequence>MKPGNPFILLSVMSAVLASCTDLEYHEYIDLQPDMAAVNAGPAVSLRAEQSPDNMVTVTLNEGDGFTTAGLFARSNAPLSVSRTIQLKAGDEEMVEEYSRNTGVEYTLLPAPFYKFINGSTVDIPEGTAQSATKQLRLFAKNPLDNVLAPGRYLLPVVGTSVLGELADSTVFVDVTVRTPYTDPDGYELYTGEDMFTVFYINTSAFDPRLANDMILQERISSGVYEYKGLGNIVNLRMASVGYDSATGKVFIQPSADLKYVLEHSTERVLPVQESGRKVCVCIEGGGQGIGFCNFTDEQIADFVSSVKRFVDTYGINGINLWDRNSGYDRAVENGFPEMNRTSYPKLIKALREALGEYKLLTLTDYEEPTEYFHDTESMGGIAPGEYLDYAWSGYCDGAEPVQIVDPWHQGIPPVSDLHPRQPVAGLSPKRYGCIHATIYTNYTYAKADVVTEWVANGYNPNGISVYYDIRSKIQDQYESGACNNPGYILSAWFDDPGCIIYPARLDNKEGSSQYNKWTKDW</sequence>
<dbReference type="PROSITE" id="PS51257">
    <property type="entry name" value="PROKAR_LIPOPROTEIN"/>
    <property type="match status" value="1"/>
</dbReference>
<dbReference type="SUPFAM" id="SSF51445">
    <property type="entry name" value="(Trans)glycosidases"/>
    <property type="match status" value="1"/>
</dbReference>
<dbReference type="InterPro" id="IPR013728">
    <property type="entry name" value="BT_3987-like_N"/>
</dbReference>
<organism evidence="3 4">
    <name type="scientific">Candidatus Cryptobacteroides gallistercoris</name>
    <dbReference type="NCBI Taxonomy" id="2840765"/>
    <lineage>
        <taxon>Bacteria</taxon>
        <taxon>Pseudomonadati</taxon>
        <taxon>Bacteroidota</taxon>
        <taxon>Bacteroidia</taxon>
        <taxon>Bacteroidales</taxon>
        <taxon>Candidatus Cryptobacteroides</taxon>
    </lineage>
</organism>
<feature type="domain" description="GH18" evidence="1">
    <location>
        <begin position="230"/>
        <end position="367"/>
    </location>
</feature>
<reference evidence="3" key="1">
    <citation type="submission" date="2020-10" db="EMBL/GenBank/DDBJ databases">
        <authorList>
            <person name="Gilroy R."/>
        </authorList>
    </citation>
    <scope>NUCLEOTIDE SEQUENCE</scope>
    <source>
        <strain evidence="3">F1-3629</strain>
    </source>
</reference>
<dbReference type="Pfam" id="PF00704">
    <property type="entry name" value="Glyco_hydro_18"/>
    <property type="match status" value="1"/>
</dbReference>
<comment type="caution">
    <text evidence="3">The sequence shown here is derived from an EMBL/GenBank/DDBJ whole genome shotgun (WGS) entry which is preliminary data.</text>
</comment>
<accession>A0A940DPT4</accession>
<dbReference type="Gene3D" id="2.60.40.1740">
    <property type="entry name" value="hypothetical protein (bacova_03559)"/>
    <property type="match status" value="1"/>
</dbReference>
<dbReference type="Gene3D" id="3.20.20.80">
    <property type="entry name" value="Glycosidases"/>
    <property type="match status" value="1"/>
</dbReference>
<dbReference type="InterPro" id="IPR001223">
    <property type="entry name" value="Glyco_hydro18_cat"/>
</dbReference>
<dbReference type="AlphaFoldDB" id="A0A940DPT4"/>
<evidence type="ECO:0000313" key="3">
    <source>
        <dbReference type="EMBL" id="MBO8453920.1"/>
    </source>
</evidence>
<dbReference type="Pfam" id="PF08522">
    <property type="entry name" value="BT_3987-like_N"/>
    <property type="match status" value="1"/>
</dbReference>